<evidence type="ECO:0000313" key="3">
    <source>
        <dbReference type="Proteomes" id="UP000228531"/>
    </source>
</evidence>
<proteinExistence type="predicted"/>
<evidence type="ECO:0000256" key="1">
    <source>
        <dbReference type="SAM" id="SignalP"/>
    </source>
</evidence>
<feature type="signal peptide" evidence="1">
    <location>
        <begin position="1"/>
        <end position="24"/>
    </location>
</feature>
<keyword evidence="3" id="KW-1185">Reference proteome</keyword>
<sequence>MKRTAQGIACTALFATSLASGLMAEGVGGLSQAIDTPKAADGIADDLTILFDYREDYRALSFGLQPSDRVEIGLSFPTYDDNDGSSSGNELSFGLRFLNESTYFPALTVGVVGIGSDDRGSGEYILASKSFGAVQVSAGLGWGRYAQEVAVDRGQDDDVFQTDHLFEGDTEPFANITWDTGIDGLTVAAEYSGIAGAQEDDTFAASLSYTLVEGFAVTGLVNNQGDAGLRLEFSANPAQPFVQTDIGRGPHPYAENSPALAGQPQPNEAQVFAVLQERLEDENIQIRRFSMRGDTIDVTAASNTDPVFARIVGRVARVLSAIAPANITTFRVTQNTGAFDSNVVVLDRAGLDDAVGKPNAAALAWDATSFEPSPLNRPAALGESEFEPRFTYGLEPTFKADFITSDTLELTGTLNANARYTFSRQTFVSGTLGYRFLNQWDQEDPPDEPGVRSDSTSYEPDIVFLKSLSLRHRFPIAPALYGRVSAGLFERAYGGVSGEVIWRDPEQNFALGLEATYVQKRAYEGWFGFEDADATTVIASLYANVGQNGNFVIVDAGQHLAEDFAVGLTVGRNYRNGWRLAASTGWSEERDSALKFGAELSIPLSWTSPDGGTGTTNLSVGGQSGDFGSRVSGTGGLYSELRASDKRRIEDGFGEFWN</sequence>
<reference evidence="2 3" key="1">
    <citation type="submission" date="2017-11" db="EMBL/GenBank/DDBJ databases">
        <title>Genomic Encyclopedia of Archaeal and Bacterial Type Strains, Phase II (KMG-II): From Individual Species to Whole Genera.</title>
        <authorList>
            <person name="Goeker M."/>
        </authorList>
    </citation>
    <scope>NUCLEOTIDE SEQUENCE [LARGE SCALE GENOMIC DNA]</scope>
    <source>
        <strain evidence="2 3">DSM 29128</strain>
    </source>
</reference>
<dbReference type="EMBL" id="PGTY01000003">
    <property type="protein sequence ID" value="PJI84931.1"/>
    <property type="molecule type" value="Genomic_DNA"/>
</dbReference>
<organism evidence="2 3">
    <name type="scientific">Yoonia maricola</name>
    <dbReference type="NCBI Taxonomy" id="420999"/>
    <lineage>
        <taxon>Bacteria</taxon>
        <taxon>Pseudomonadati</taxon>
        <taxon>Pseudomonadota</taxon>
        <taxon>Alphaproteobacteria</taxon>
        <taxon>Rhodobacterales</taxon>
        <taxon>Paracoccaceae</taxon>
        <taxon>Yoonia</taxon>
    </lineage>
</organism>
<dbReference type="AlphaFoldDB" id="A0A2M8W1X9"/>
<evidence type="ECO:0000313" key="2">
    <source>
        <dbReference type="EMBL" id="PJI84931.1"/>
    </source>
</evidence>
<protein>
    <submittedName>
        <fullName evidence="2">Exopolysaccharide biosynthesis protein YbjH</fullName>
    </submittedName>
</protein>
<dbReference type="InterPro" id="IPR010344">
    <property type="entry name" value="YbjH"/>
</dbReference>
<comment type="caution">
    <text evidence="2">The sequence shown here is derived from an EMBL/GenBank/DDBJ whole genome shotgun (WGS) entry which is preliminary data.</text>
</comment>
<accession>A0A2M8W1X9</accession>
<name>A0A2M8W1X9_9RHOB</name>
<dbReference type="Proteomes" id="UP000228531">
    <property type="component" value="Unassembled WGS sequence"/>
</dbReference>
<dbReference type="Pfam" id="PF06082">
    <property type="entry name" value="YjbH"/>
    <property type="match status" value="1"/>
</dbReference>
<keyword evidence="1" id="KW-0732">Signal</keyword>
<feature type="chain" id="PRO_5014598425" evidence="1">
    <location>
        <begin position="25"/>
        <end position="658"/>
    </location>
</feature>
<gene>
    <name evidence="2" type="ORF">BC777_2924</name>
</gene>
<dbReference type="RefSeq" id="WP_168769177.1">
    <property type="nucleotide sequence ID" value="NZ_PGTY01000003.1"/>
</dbReference>